<name>A0A9P8NXI0_9ASCO</name>
<evidence type="ECO:0000313" key="1">
    <source>
        <dbReference type="EMBL" id="KAH3661330.1"/>
    </source>
</evidence>
<dbReference type="AlphaFoldDB" id="A0A9P8NXI0"/>
<proteinExistence type="predicted"/>
<dbReference type="RefSeq" id="XP_046058454.1">
    <property type="nucleotide sequence ID" value="XM_046208055.1"/>
</dbReference>
<keyword evidence="2" id="KW-1185">Reference proteome</keyword>
<reference evidence="1" key="2">
    <citation type="submission" date="2021-01" db="EMBL/GenBank/DDBJ databases">
        <authorList>
            <person name="Schikora-Tamarit M.A."/>
        </authorList>
    </citation>
    <scope>NUCLEOTIDE SEQUENCE</scope>
    <source>
        <strain evidence="1">CBS6075</strain>
    </source>
</reference>
<comment type="caution">
    <text evidence="1">The sequence shown here is derived from an EMBL/GenBank/DDBJ whole genome shotgun (WGS) entry which is preliminary data.</text>
</comment>
<evidence type="ECO:0000313" key="2">
    <source>
        <dbReference type="Proteomes" id="UP000769157"/>
    </source>
</evidence>
<accession>A0A9P8NXI0</accession>
<dbReference type="EMBL" id="JAEUBE010000487">
    <property type="protein sequence ID" value="KAH3661330.1"/>
    <property type="molecule type" value="Genomic_DNA"/>
</dbReference>
<reference evidence="1" key="1">
    <citation type="journal article" date="2021" name="Open Biol.">
        <title>Shared evolutionary footprints suggest mitochondrial oxidative damage underlies multiple complex I losses in fungi.</title>
        <authorList>
            <person name="Schikora-Tamarit M.A."/>
            <person name="Marcet-Houben M."/>
            <person name="Nosek J."/>
            <person name="Gabaldon T."/>
        </authorList>
    </citation>
    <scope>NUCLEOTIDE SEQUENCE</scope>
    <source>
        <strain evidence="1">CBS6075</strain>
    </source>
</reference>
<dbReference type="Proteomes" id="UP000769157">
    <property type="component" value="Unassembled WGS sequence"/>
</dbReference>
<gene>
    <name evidence="1" type="ORF">OGAPHI_006737</name>
</gene>
<sequence length="110" mass="12006">MHQNQLIDLHAANVLVSGNTGLSLCGSSVQGHPFRLVLEKSQSFHVFGSTQSKTVVDSSWKNQQIALSQFGTDPSVVVVSHVEKSFTVQNVPDLLVLVEMFPVENFQLGL</sequence>
<organism evidence="1 2">
    <name type="scientific">Ogataea philodendri</name>
    <dbReference type="NCBI Taxonomy" id="1378263"/>
    <lineage>
        <taxon>Eukaryota</taxon>
        <taxon>Fungi</taxon>
        <taxon>Dikarya</taxon>
        <taxon>Ascomycota</taxon>
        <taxon>Saccharomycotina</taxon>
        <taxon>Pichiomycetes</taxon>
        <taxon>Pichiales</taxon>
        <taxon>Pichiaceae</taxon>
        <taxon>Ogataea</taxon>
    </lineage>
</organism>
<dbReference type="GeneID" id="70238701"/>
<protein>
    <submittedName>
        <fullName evidence="1">Uncharacterized protein</fullName>
    </submittedName>
</protein>